<evidence type="ECO:0000313" key="9">
    <source>
        <dbReference type="Proteomes" id="UP000281128"/>
    </source>
</evidence>
<dbReference type="PANTHER" id="PTHR35093">
    <property type="entry name" value="OUTER MEMBRANE PROTEIN NMB0088-RELATED"/>
    <property type="match status" value="1"/>
</dbReference>
<sequence>MIPNELKNAALLTGLIFVVSSTAFAGGIERRGDPSQILFEEGRDYLEFSVGTVKPTVSGVPLSGIPAGPTGNIANSYQSYALGYKRDLSDRMTLAFVIDEPVGASLAYSNALAFFGGSSAEVSSIAYTALARYEISDRISVYGGLRLIGVDGTITVVSPASMPSPYSLSVSRDYQFGYLAGVAYEIPDIAFRTAATYESRTRHEFRDNGGSPFEVEIPQVVTVHAQTGIAADTLLFGSIRWREWSEFKVQPADFFSLVPGVGPVNTPIASGTSDIWTYELGIGRQFTENWSGAMAIGYERDLGDTVGNFSGTDGYVSYSVAVSYEVQSWQVTTGLTYFELGSADSSVTAFSGNDGVSAGLQVSYTF</sequence>
<dbReference type="EMBL" id="RAPE01000007">
    <property type="protein sequence ID" value="RKF12508.1"/>
    <property type="molecule type" value="Genomic_DNA"/>
</dbReference>
<keyword evidence="6" id="KW-0472">Membrane</keyword>
<gene>
    <name evidence="8" type="ORF">D6850_17730</name>
</gene>
<dbReference type="Gene3D" id="2.40.160.60">
    <property type="entry name" value="Outer membrane protein transport protein (OMPP1/FadL/TodX)"/>
    <property type="match status" value="1"/>
</dbReference>
<evidence type="ECO:0000313" key="8">
    <source>
        <dbReference type="EMBL" id="RKF12508.1"/>
    </source>
</evidence>
<comment type="caution">
    <text evidence="8">The sequence shown here is derived from an EMBL/GenBank/DDBJ whole genome shotgun (WGS) entry which is preliminary data.</text>
</comment>
<dbReference type="OrthoDB" id="6679728at2"/>
<evidence type="ECO:0000256" key="3">
    <source>
        <dbReference type="ARBA" id="ARBA00022452"/>
    </source>
</evidence>
<keyword evidence="4" id="KW-0812">Transmembrane</keyword>
<evidence type="ECO:0000256" key="4">
    <source>
        <dbReference type="ARBA" id="ARBA00022692"/>
    </source>
</evidence>
<dbReference type="GO" id="GO:0015483">
    <property type="term" value="F:long-chain fatty acid transporting porin activity"/>
    <property type="evidence" value="ECO:0007669"/>
    <property type="project" value="TreeGrafter"/>
</dbReference>
<dbReference type="GO" id="GO:0009279">
    <property type="term" value="C:cell outer membrane"/>
    <property type="evidence" value="ECO:0007669"/>
    <property type="project" value="UniProtKB-SubCell"/>
</dbReference>
<comment type="similarity">
    <text evidence="2">Belongs to the OmpP1/FadL family.</text>
</comment>
<dbReference type="InterPro" id="IPR005017">
    <property type="entry name" value="OMPP1/FadL/TodX"/>
</dbReference>
<keyword evidence="7" id="KW-0998">Cell outer membrane</keyword>
<reference evidence="8 9" key="1">
    <citation type="submission" date="2018-09" db="EMBL/GenBank/DDBJ databases">
        <title>Roseovarius spongiae sp. nov., isolated from a marine sponge.</title>
        <authorList>
            <person name="Zhuang L."/>
            <person name="Luo L."/>
        </authorList>
    </citation>
    <scope>NUCLEOTIDE SEQUENCE [LARGE SCALE GENOMIC DNA]</scope>
    <source>
        <strain evidence="8 9">HN-E21</strain>
    </source>
</reference>
<keyword evidence="3" id="KW-1134">Transmembrane beta strand</keyword>
<dbReference type="PANTHER" id="PTHR35093:SF8">
    <property type="entry name" value="OUTER MEMBRANE PROTEIN NMB0088-RELATED"/>
    <property type="match status" value="1"/>
</dbReference>
<dbReference type="Proteomes" id="UP000281128">
    <property type="component" value="Unassembled WGS sequence"/>
</dbReference>
<accession>A0A3A8AT08</accession>
<organism evidence="8 9">
    <name type="scientific">Roseovarius spongiae</name>
    <dbReference type="NCBI Taxonomy" id="2320272"/>
    <lineage>
        <taxon>Bacteria</taxon>
        <taxon>Pseudomonadati</taxon>
        <taxon>Pseudomonadota</taxon>
        <taxon>Alphaproteobacteria</taxon>
        <taxon>Rhodobacterales</taxon>
        <taxon>Roseobacteraceae</taxon>
        <taxon>Roseovarius</taxon>
    </lineage>
</organism>
<evidence type="ECO:0000256" key="7">
    <source>
        <dbReference type="ARBA" id="ARBA00023237"/>
    </source>
</evidence>
<evidence type="ECO:0000256" key="1">
    <source>
        <dbReference type="ARBA" id="ARBA00004571"/>
    </source>
</evidence>
<dbReference type="AlphaFoldDB" id="A0A3A8AT08"/>
<comment type="subcellular location">
    <subcellularLocation>
        <location evidence="1">Cell outer membrane</location>
        <topology evidence="1">Multi-pass membrane protein</topology>
    </subcellularLocation>
</comment>
<keyword evidence="5" id="KW-0732">Signal</keyword>
<evidence type="ECO:0000256" key="6">
    <source>
        <dbReference type="ARBA" id="ARBA00023136"/>
    </source>
</evidence>
<keyword evidence="9" id="KW-1185">Reference proteome</keyword>
<dbReference type="RefSeq" id="WP_121168952.1">
    <property type="nucleotide sequence ID" value="NZ_RAPE01000007.1"/>
</dbReference>
<name>A0A3A8AT08_9RHOB</name>
<evidence type="ECO:0000256" key="2">
    <source>
        <dbReference type="ARBA" id="ARBA00008163"/>
    </source>
</evidence>
<proteinExistence type="inferred from homology"/>
<evidence type="ECO:0000256" key="5">
    <source>
        <dbReference type="ARBA" id="ARBA00022729"/>
    </source>
</evidence>
<protein>
    <submittedName>
        <fullName evidence="8">Uncharacterized protein</fullName>
    </submittedName>
</protein>
<dbReference type="SUPFAM" id="SSF56935">
    <property type="entry name" value="Porins"/>
    <property type="match status" value="1"/>
</dbReference>